<keyword evidence="4" id="KW-1185">Reference proteome</keyword>
<accession>A0A5C7SLQ4</accession>
<dbReference type="OrthoDB" id="9805360at2"/>
<dbReference type="AlphaFoldDB" id="C4ZNI5"/>
<accession>C4ZNI5</accession>
<dbReference type="SUPFAM" id="SSF117916">
    <property type="entry name" value="Fe-S cluster assembly (FSCA) domain-like"/>
    <property type="match status" value="1"/>
</dbReference>
<gene>
    <name evidence="2" type="ordered locus">Tmz1t_1389</name>
    <name evidence="3" type="ORF">E6Q80_11590</name>
</gene>
<dbReference type="STRING" id="85643.Tmz1t_1389"/>
<dbReference type="InterPro" id="IPR052339">
    <property type="entry name" value="Fe-S_Maturation_MIP18"/>
</dbReference>
<evidence type="ECO:0000313" key="2">
    <source>
        <dbReference type="EMBL" id="ACK54148.1"/>
    </source>
</evidence>
<name>C4ZNI5_THASP</name>
<dbReference type="RefSeq" id="WP_004321484.1">
    <property type="nucleotide sequence ID" value="NC_011662.2"/>
</dbReference>
<feature type="domain" description="MIP18 family-like" evidence="1">
    <location>
        <begin position="10"/>
        <end position="81"/>
    </location>
</feature>
<dbReference type="eggNOG" id="COG2151">
    <property type="taxonomic scope" value="Bacteria"/>
</dbReference>
<evidence type="ECO:0000313" key="3">
    <source>
        <dbReference type="EMBL" id="TXH84399.1"/>
    </source>
</evidence>
<dbReference type="PANTHER" id="PTHR42831">
    <property type="entry name" value="FE-S PROTEIN MATURATION AUXILIARY FACTOR YITW"/>
    <property type="match status" value="1"/>
</dbReference>
<dbReference type="Gene3D" id="3.30.300.130">
    <property type="entry name" value="Fe-S cluster assembly (FSCA)"/>
    <property type="match status" value="1"/>
</dbReference>
<dbReference type="Pfam" id="PF01883">
    <property type="entry name" value="FeS_assembly_P"/>
    <property type="match status" value="1"/>
</dbReference>
<dbReference type="InterPro" id="IPR002744">
    <property type="entry name" value="MIP18-like"/>
</dbReference>
<protein>
    <submittedName>
        <fullName evidence="3">Metal-sulfur cluster assembly factor</fullName>
    </submittedName>
</protein>
<dbReference type="KEGG" id="tmz:Tmz1t_1389"/>
<sequence length="106" mass="11816">MSTPPTPDAEEIRHALRQVMDPEVGMNIVDLGLIYRIDCAPGELYIEMTMTTPACPLSDMILDNIDAVLDPLLPPEVDIRVELVWDPPWSPAMMEEGARAHFGWNG</sequence>
<evidence type="ECO:0000313" key="5">
    <source>
        <dbReference type="Proteomes" id="UP000321192"/>
    </source>
</evidence>
<organism evidence="2 4">
    <name type="scientific">Thauera aminoaromatica</name>
    <dbReference type="NCBI Taxonomy" id="164330"/>
    <lineage>
        <taxon>Bacteria</taxon>
        <taxon>Pseudomonadati</taxon>
        <taxon>Pseudomonadota</taxon>
        <taxon>Betaproteobacteria</taxon>
        <taxon>Rhodocyclales</taxon>
        <taxon>Zoogloeaceae</taxon>
        <taxon>Thauera</taxon>
    </lineage>
</organism>
<dbReference type="EMBL" id="CP001281">
    <property type="protein sequence ID" value="ACK54148.1"/>
    <property type="molecule type" value="Genomic_DNA"/>
</dbReference>
<dbReference type="InterPro" id="IPR034904">
    <property type="entry name" value="FSCA_dom_sf"/>
</dbReference>
<reference evidence="2 4" key="2">
    <citation type="journal article" date="2012" name="Stand. Genomic Sci.">
        <title>Complete genome sequence of Thauera aminoaromatica strain MZ1T.</title>
        <authorList>
            <person name="Jiang K."/>
            <person name="Sanseverino J."/>
            <person name="Chauhan A."/>
            <person name="Lucas S."/>
            <person name="Copeland A."/>
            <person name="Lapidus A."/>
            <person name="Del Rio T.G."/>
            <person name="Dalin E."/>
            <person name="Tice H."/>
            <person name="Bruce D."/>
            <person name="Goodwin L."/>
            <person name="Pitluck S."/>
            <person name="Sims D."/>
            <person name="Brettin T."/>
            <person name="Detter J.C."/>
            <person name="Han C."/>
            <person name="Chang Y.J."/>
            <person name="Larimer F."/>
            <person name="Land M."/>
            <person name="Hauser L."/>
            <person name="Kyrpides N.C."/>
            <person name="Mikhailova N."/>
            <person name="Moser S."/>
            <person name="Jegier P."/>
            <person name="Close D."/>
            <person name="Debruyn J.M."/>
            <person name="Wang Y."/>
            <person name="Layton A.C."/>
            <person name="Allen M.S."/>
            <person name="Sayler G.S."/>
        </authorList>
    </citation>
    <scope>NUCLEOTIDE SEQUENCE [LARGE SCALE GENOMIC DNA]</scope>
    <source>
        <strain evidence="2 4">MZ1T</strain>
    </source>
</reference>
<evidence type="ECO:0000313" key="4">
    <source>
        <dbReference type="Proteomes" id="UP000002186"/>
    </source>
</evidence>
<proteinExistence type="predicted"/>
<reference evidence="3 5" key="3">
    <citation type="submission" date="2018-09" db="EMBL/GenBank/DDBJ databases">
        <title>Metagenome Assembled Genomes from an Advanced Water Purification Facility.</title>
        <authorList>
            <person name="Stamps B.W."/>
            <person name="Spear J.R."/>
        </authorList>
    </citation>
    <scope>NUCLEOTIDE SEQUENCE [LARGE SCALE GENOMIC DNA]</scope>
    <source>
        <strain evidence="3">Bin_27_1</strain>
    </source>
</reference>
<dbReference type="HOGENOM" id="CLU_091588_2_1_4"/>
<dbReference type="EMBL" id="SSFD01000180">
    <property type="protein sequence ID" value="TXH84399.1"/>
    <property type="molecule type" value="Genomic_DNA"/>
</dbReference>
<dbReference type="PANTHER" id="PTHR42831:SF1">
    <property type="entry name" value="FE-S PROTEIN MATURATION AUXILIARY FACTOR YITW"/>
    <property type="match status" value="1"/>
</dbReference>
<dbReference type="Proteomes" id="UP000321192">
    <property type="component" value="Unassembled WGS sequence"/>
</dbReference>
<evidence type="ECO:0000259" key="1">
    <source>
        <dbReference type="Pfam" id="PF01883"/>
    </source>
</evidence>
<reference evidence="4" key="1">
    <citation type="submission" date="2009-05" db="EMBL/GenBank/DDBJ databases">
        <title>Complete sequence of chromosome of Thauera sp. MZ1T.</title>
        <authorList>
            <consortium name="US DOE Joint Genome Institute"/>
            <person name="Lucas S."/>
            <person name="Copeland A."/>
            <person name="Lapidus A."/>
            <person name="Glavina del Rio T."/>
            <person name="Dalin E."/>
            <person name="Tice H."/>
            <person name="Bruce D."/>
            <person name="Goodwin L."/>
            <person name="Pitluck S."/>
            <person name="Sims D."/>
            <person name="Brettin T."/>
            <person name="Detter J.C."/>
            <person name="Han C."/>
            <person name="Larimer F."/>
            <person name="Land M."/>
            <person name="Hauser L."/>
            <person name="Kyrpides N."/>
            <person name="Mikhailova N."/>
            <person name="Sayler G.S."/>
        </authorList>
    </citation>
    <scope>NUCLEOTIDE SEQUENCE [LARGE SCALE GENOMIC DNA]</scope>
    <source>
        <strain evidence="4">MZ1T</strain>
    </source>
</reference>
<dbReference type="Proteomes" id="UP000002186">
    <property type="component" value="Chromosome"/>
</dbReference>